<protein>
    <submittedName>
        <fullName evidence="2">Uncharacterized protein</fullName>
    </submittedName>
</protein>
<evidence type="ECO:0000313" key="3">
    <source>
        <dbReference type="Proteomes" id="UP000219453"/>
    </source>
</evidence>
<organism evidence="2 3">
    <name type="scientific">Natronoarchaeum philippinense</name>
    <dbReference type="NCBI Taxonomy" id="558529"/>
    <lineage>
        <taxon>Archaea</taxon>
        <taxon>Methanobacteriati</taxon>
        <taxon>Methanobacteriota</taxon>
        <taxon>Stenosarchaea group</taxon>
        <taxon>Halobacteria</taxon>
        <taxon>Halobacteriales</taxon>
        <taxon>Natronoarchaeaceae</taxon>
    </lineage>
</organism>
<sequence length="67" mass="7022">MNTDTACLGCGEPFDWDDGTCPDCGWCCDEWADRGRHGLEKEGHGEPPEDGTTGAIGGGLRGLGPLQ</sequence>
<dbReference type="EMBL" id="OBEJ01000003">
    <property type="protein sequence ID" value="SNZ15053.1"/>
    <property type="molecule type" value="Genomic_DNA"/>
</dbReference>
<reference evidence="2 3" key="1">
    <citation type="submission" date="2017-09" db="EMBL/GenBank/DDBJ databases">
        <authorList>
            <person name="Ehlers B."/>
            <person name="Leendertz F.H."/>
        </authorList>
    </citation>
    <scope>NUCLEOTIDE SEQUENCE [LARGE SCALE GENOMIC DNA]</scope>
    <source>
        <strain evidence="2 3">DSM 27208</strain>
    </source>
</reference>
<dbReference type="OrthoDB" id="256764at2157"/>
<dbReference type="AlphaFoldDB" id="A0A285P1M0"/>
<proteinExistence type="predicted"/>
<feature type="region of interest" description="Disordered" evidence="1">
    <location>
        <begin position="39"/>
        <end position="67"/>
    </location>
</feature>
<keyword evidence="3" id="KW-1185">Reference proteome</keyword>
<gene>
    <name evidence="2" type="ORF">SAMN06269185_2362</name>
</gene>
<name>A0A285P1M0_NATPI</name>
<accession>A0A285P1M0</accession>
<evidence type="ECO:0000313" key="2">
    <source>
        <dbReference type="EMBL" id="SNZ15053.1"/>
    </source>
</evidence>
<dbReference type="Proteomes" id="UP000219453">
    <property type="component" value="Unassembled WGS sequence"/>
</dbReference>
<feature type="compositionally biased region" description="Gly residues" evidence="1">
    <location>
        <begin position="54"/>
        <end position="67"/>
    </location>
</feature>
<dbReference type="RefSeq" id="WP_097009283.1">
    <property type="nucleotide sequence ID" value="NZ_OBEJ01000003.1"/>
</dbReference>
<evidence type="ECO:0000256" key="1">
    <source>
        <dbReference type="SAM" id="MobiDB-lite"/>
    </source>
</evidence>